<dbReference type="EMBL" id="HE573019">
    <property type="protein sequence ID" value="CCC47043.1"/>
    <property type="molecule type" value="Genomic_DNA"/>
</dbReference>
<organism evidence="5">
    <name type="scientific">Trypanosoma vivax (strain Y486)</name>
    <dbReference type="NCBI Taxonomy" id="1055687"/>
    <lineage>
        <taxon>Eukaryota</taxon>
        <taxon>Discoba</taxon>
        <taxon>Euglenozoa</taxon>
        <taxon>Kinetoplastea</taxon>
        <taxon>Metakinetoplastina</taxon>
        <taxon>Trypanosomatida</taxon>
        <taxon>Trypanosomatidae</taxon>
        <taxon>Trypanosoma</taxon>
        <taxon>Duttonella</taxon>
    </lineage>
</organism>
<dbReference type="EC" id="3.2.2.1" evidence="5"/>
<dbReference type="AlphaFoldDB" id="G0TSW4"/>
<evidence type="ECO:0000256" key="2">
    <source>
        <dbReference type="ARBA" id="ARBA00022801"/>
    </source>
</evidence>
<evidence type="ECO:0000256" key="1">
    <source>
        <dbReference type="ARBA" id="ARBA00009176"/>
    </source>
</evidence>
<feature type="domain" description="Inosine/uridine-preferring nucleoside hydrolase" evidence="4">
    <location>
        <begin position="5"/>
        <end position="309"/>
    </location>
</feature>
<dbReference type="Pfam" id="PF01156">
    <property type="entry name" value="IU_nuc_hydro"/>
    <property type="match status" value="1"/>
</dbReference>
<comment type="similarity">
    <text evidence="1">Belongs to the IUNH family.</text>
</comment>
<protein>
    <submittedName>
        <fullName evidence="5">Putative inosine-adenosine-guanosine-nucleoside hydrolase</fullName>
        <ecNumber evidence="5">3.2.2.1</ecNumber>
    </submittedName>
</protein>
<dbReference type="GO" id="GO:0008477">
    <property type="term" value="F:purine nucleosidase activity"/>
    <property type="evidence" value="ECO:0007669"/>
    <property type="project" value="UniProtKB-EC"/>
</dbReference>
<dbReference type="SUPFAM" id="SSF53590">
    <property type="entry name" value="Nucleoside hydrolase"/>
    <property type="match status" value="1"/>
</dbReference>
<evidence type="ECO:0000259" key="4">
    <source>
        <dbReference type="Pfam" id="PF01156"/>
    </source>
</evidence>
<evidence type="ECO:0000256" key="3">
    <source>
        <dbReference type="ARBA" id="ARBA00023295"/>
    </source>
</evidence>
<dbReference type="Gene3D" id="3.90.245.10">
    <property type="entry name" value="Ribonucleoside hydrolase-like"/>
    <property type="match status" value="1"/>
</dbReference>
<gene>
    <name evidence="5" type="ORF">TVY486_0302300</name>
</gene>
<dbReference type="GO" id="GO:0006152">
    <property type="term" value="P:purine nucleoside catabolic process"/>
    <property type="evidence" value="ECO:0007669"/>
    <property type="project" value="TreeGrafter"/>
</dbReference>
<dbReference type="InterPro" id="IPR036452">
    <property type="entry name" value="Ribo_hydro-like"/>
</dbReference>
<dbReference type="PANTHER" id="PTHR12304:SF46">
    <property type="entry name" value="INOSINE-ADENOSINE-GUANOSINE-NUCLEOSIDE HYDROLASE"/>
    <property type="match status" value="1"/>
</dbReference>
<keyword evidence="3 5" id="KW-0326">Glycosidase</keyword>
<dbReference type="GO" id="GO:0005829">
    <property type="term" value="C:cytosol"/>
    <property type="evidence" value="ECO:0007669"/>
    <property type="project" value="TreeGrafter"/>
</dbReference>
<dbReference type="VEuPathDB" id="TriTrypDB:TvY486_0302300"/>
<sequence>MAKNVVLDHDGNLDDFVAMVLLASNTEKVRLIGALCTDADCFVENGFNVTGKIMCLMHNNMNLPLFPIGKSAATAVNPFPKEWRCLAKNMDDMPILNIPENVELWDKIKAENEKYEGQQLLADLVMNSEEKVTICVTGPLSNVAWCIDKYGEKFTSKVEECVIMGGAVDVRGNVFLPSTDGTAEWNIYWDPASAKTVFGCPGLRRIMFSLDSTNTVPVRSPYVQRFGEQTNFLLSILVGTMWAMCTHCELLRDGDGYYAWDALTAAYVVDQKVANVDPVPIDVVVDKQPNEGATVRTDAENYPLTFVARNPEAEFFLDMLLRSARAC</sequence>
<dbReference type="InterPro" id="IPR001910">
    <property type="entry name" value="Inosine/uridine_hydrolase_dom"/>
</dbReference>
<evidence type="ECO:0000313" key="5">
    <source>
        <dbReference type="EMBL" id="CCC47043.1"/>
    </source>
</evidence>
<reference evidence="5" key="1">
    <citation type="journal article" date="2012" name="Proc. Natl. Acad. Sci. U.S.A.">
        <title>Antigenic diversity is generated by distinct evolutionary mechanisms in African trypanosome species.</title>
        <authorList>
            <person name="Jackson A.P."/>
            <person name="Berry A."/>
            <person name="Aslett M."/>
            <person name="Allison H.C."/>
            <person name="Burton P."/>
            <person name="Vavrova-Anderson J."/>
            <person name="Brown R."/>
            <person name="Browne H."/>
            <person name="Corton N."/>
            <person name="Hauser H."/>
            <person name="Gamble J."/>
            <person name="Gilderthorp R."/>
            <person name="Marcello L."/>
            <person name="McQuillan J."/>
            <person name="Otto T.D."/>
            <person name="Quail M.A."/>
            <person name="Sanders M.J."/>
            <person name="van Tonder A."/>
            <person name="Ginger M.L."/>
            <person name="Field M.C."/>
            <person name="Barry J.D."/>
            <person name="Hertz-Fowler C."/>
            <person name="Berriman M."/>
        </authorList>
    </citation>
    <scope>NUCLEOTIDE SEQUENCE</scope>
    <source>
        <strain evidence="5">Y486</strain>
    </source>
</reference>
<dbReference type="OMA" id="IQMVGLE"/>
<dbReference type="PANTHER" id="PTHR12304">
    <property type="entry name" value="INOSINE-URIDINE PREFERRING NUCLEOSIDE HYDROLASE"/>
    <property type="match status" value="1"/>
</dbReference>
<accession>G0TSW4</accession>
<dbReference type="CDD" id="cd02647">
    <property type="entry name" value="nuc_hydro_TvIAG"/>
    <property type="match status" value="1"/>
</dbReference>
<dbReference type="InterPro" id="IPR023186">
    <property type="entry name" value="IUNH"/>
</dbReference>
<name>G0TSW4_TRYVY</name>
<keyword evidence="2 5" id="KW-0378">Hydrolase</keyword>
<proteinExistence type="inferred from homology"/>